<dbReference type="OrthoDB" id="177809at2"/>
<keyword evidence="4" id="KW-1185">Reference proteome</keyword>
<gene>
    <name evidence="3" type="ORF">DDZ13_11365</name>
</gene>
<name>A0A317ZFD0_9BACT</name>
<feature type="transmembrane region" description="Helical" evidence="2">
    <location>
        <begin position="12"/>
        <end position="32"/>
    </location>
</feature>
<evidence type="ECO:0000313" key="4">
    <source>
        <dbReference type="Proteomes" id="UP000247099"/>
    </source>
</evidence>
<feature type="compositionally biased region" description="Polar residues" evidence="1">
    <location>
        <begin position="119"/>
        <end position="131"/>
    </location>
</feature>
<dbReference type="InParanoid" id="A0A317ZFD0"/>
<keyword evidence="2" id="KW-1133">Transmembrane helix</keyword>
<proteinExistence type="predicted"/>
<sequence length="1305" mass="142934">MPRDQNRQGFALIASIAIMAVLVLIAVTLYSLSSVATRSADVAKARTEAQANAKAALMLAIGELQASMGPDQRISANAAILDTNSETNDMDGVNHPHWLGVWDSWIAGDLADAPVNSNYPSPESAHQTIGSPTDAALQAGMNPDYSRKEDHFREWLVSLNTTARKNFTSASILPLSGDAKPGSTSTAVRLVGNGSLGPNATNQDYVSASLIDVEAIGQANSGRYAWWIGDESQKATVLADSYGPASGMTEAELIHRSHAPDTMGNQQIPGFQTITDLNELDKVTTGKTLDLVDRSPQPGANDPTLSQLNFHTATLNNFGVLADVREGGLKRDLNTLLERQIDLNDDGNEFMLYDFNREGETVLEERVPLQDLSAYYQLYRDNEDFSTGDRGGIKYTSSQLNGNIQTEVPDYGSSDQAYLREFTALYRNPVPVKVQFVLGVGASLITDPERAYANDWLGDGRELREEDIYKLSLGVKPVISLWNPNNVPLVMDTDAAQRMQVGFPPFYIQWKKYRASGGEHITKNTNLNYAITNESTHSDARARALDPFIIKVRFARTEPIVFEPGEIKTFTVDIPTGNWLENDGEATYGDNPTYDAQEFFPDGFYITAKTAPPDGSVDVVKLEGSDNYLGFRMVFAEGDKITVAAYPEDPNPDHNRDFSGLVARANEVHGGGLQFYLKNDDADNRHRNYQFLSRFGQDGNGALEQTTNVFNSNMILSGFPGGAAIPFESVTNATPGTDIASFTAAQAAKGLLVFTMMPGCELNNSQTGGFSAGRRITTRPFLHGSILSAPRIADNSPAGLYEYGWEWQVEKINDTEEVLQSDGNSRGYYGGSYNFGFGTTHVVQQYLPVLPPISIASLSSAHLGGYSLANNAVVESSIDNAPDISDFRVTTATGQGGLAPHTQQATGNSYAHPNIQANEAFTTYTREMNTDVPLSDQIITYVDHSYLANKALWDDYFFSSITPQFTDVQLQDASANKSAFDVAEDFLFNAEQLPNRRITPYIENLDGGQFTNLASQYEDFTDGFADKIASHLLVNGPFNVNSTSEDAWQILLTSLRDKSIAYLNETTGNPSTDSVNGETPVGPGMLPNRQIQASGSITSDPAVPLDQWRSWRSLSDSEISQLASALVRQVKERGPFLSLSEFINRRLDTSNRDLSVKGAMQAAIDDNSVSINATFRSPERSLDAEADDLEADGFIPQFPEALDGPIAYGSTPYIDQADILRHLGSVLTPRGDTFVIRTYGDKLNARGEVVARVWCEAVVQRTPDYIDLSSDENHVGQERLTSETNRKFGRKFNIVSFRWLDEDEV</sequence>
<dbReference type="EMBL" id="QHJQ01000008">
    <property type="protein sequence ID" value="PXA03572.1"/>
    <property type="molecule type" value="Genomic_DNA"/>
</dbReference>
<dbReference type="RefSeq" id="WP_110131572.1">
    <property type="nucleotide sequence ID" value="NZ_QHJQ01000008.1"/>
</dbReference>
<evidence type="ECO:0000256" key="2">
    <source>
        <dbReference type="SAM" id="Phobius"/>
    </source>
</evidence>
<comment type="caution">
    <text evidence="3">The sequence shown here is derived from an EMBL/GenBank/DDBJ whole genome shotgun (WGS) entry which is preliminary data.</text>
</comment>
<keyword evidence="2" id="KW-0472">Membrane</keyword>
<evidence type="ECO:0000313" key="3">
    <source>
        <dbReference type="EMBL" id="PXA03572.1"/>
    </source>
</evidence>
<dbReference type="Proteomes" id="UP000247099">
    <property type="component" value="Unassembled WGS sequence"/>
</dbReference>
<organism evidence="3 4">
    <name type="scientific">Coraliomargarita sinensis</name>
    <dbReference type="NCBI Taxonomy" id="2174842"/>
    <lineage>
        <taxon>Bacteria</taxon>
        <taxon>Pseudomonadati</taxon>
        <taxon>Verrucomicrobiota</taxon>
        <taxon>Opitutia</taxon>
        <taxon>Puniceicoccales</taxon>
        <taxon>Coraliomargaritaceae</taxon>
        <taxon>Coraliomargarita</taxon>
    </lineage>
</organism>
<evidence type="ECO:0000256" key="1">
    <source>
        <dbReference type="SAM" id="MobiDB-lite"/>
    </source>
</evidence>
<accession>A0A317ZFD0</accession>
<protein>
    <submittedName>
        <fullName evidence="3">Uncharacterized protein</fullName>
    </submittedName>
</protein>
<reference evidence="3 4" key="1">
    <citation type="submission" date="2018-05" db="EMBL/GenBank/DDBJ databases">
        <title>Coraliomargarita sinensis sp. nov., isolated from a marine solar saltern.</title>
        <authorList>
            <person name="Zhou L.Y."/>
        </authorList>
    </citation>
    <scope>NUCLEOTIDE SEQUENCE [LARGE SCALE GENOMIC DNA]</scope>
    <source>
        <strain evidence="3 4">WN38</strain>
    </source>
</reference>
<keyword evidence="2" id="KW-0812">Transmembrane</keyword>
<feature type="region of interest" description="Disordered" evidence="1">
    <location>
        <begin position="119"/>
        <end position="143"/>
    </location>
</feature>